<dbReference type="STRING" id="1450648.CLORY_35800"/>
<organism evidence="1 2">
    <name type="scientific">Clostridium oryzae</name>
    <dbReference type="NCBI Taxonomy" id="1450648"/>
    <lineage>
        <taxon>Bacteria</taxon>
        <taxon>Bacillati</taxon>
        <taxon>Bacillota</taxon>
        <taxon>Clostridia</taxon>
        <taxon>Eubacteriales</taxon>
        <taxon>Clostridiaceae</taxon>
        <taxon>Clostridium</taxon>
    </lineage>
</organism>
<evidence type="ECO:0000313" key="2">
    <source>
        <dbReference type="Proteomes" id="UP000190080"/>
    </source>
</evidence>
<evidence type="ECO:0000313" key="1">
    <source>
        <dbReference type="EMBL" id="OPJ58430.1"/>
    </source>
</evidence>
<dbReference type="RefSeq" id="WP_079427017.1">
    <property type="nucleotide sequence ID" value="NZ_MZGV01000056.1"/>
</dbReference>
<name>A0A1V4IF03_9CLOT</name>
<sequence>MATQTPNLGLTKSDLNETADISVINANMDIIDVKYKELQEDVKVTSVNSKTGTVVLSASDINAADGSSIETRLADLANQPKADMQARSEIMDIKLKLKEQASVSFINKTGVGFYDTFADNSQIDTGNTTATYDNTNKLVSFADKGTYTAKTTSAYTNASTINVDTEVKVGDKIDNTNEVTAVNPKETNDITVERTDITVVGSAYFTGHNNSRRLVKLDNNWLISAVIDTVNNRIRFFVSKDNGATWMQICYINAIAVFGLSLAFKGTFVYTLVTYNVGGESVDLFHFDATTVSDDNLSVSKQSITNCTSSFMCSLAINPVETKLHACWSSENSTFSSNYNIGYCEGTISLDGNVTWGAVEQVTTFNNANYPLFAIFPCIVFDKNNIPCIFIQQQNVCLDATSITAKNGITLLKRNTTLIAGNGYVNSNWSYKVVYNGGGFIQGSPSAIYVPRSINELTNGRIWVTWDGRDSTDTDAYNIQVVYSDDGGLTWSSPQKLTSGNSYAQAYPSITCNKNNEIFIVWYLYAINNSTFYRNIRKIKYANGVWTNITTVTNNTTGDAAYPSVLFDNTFSLDFSEPLFVYQNLQTSKVGFYGTWIADSITYDITVTTPITTTNGQALTLYKVAEKLKMLPQTFGNFKSLELNVYPNKISKATIKGAVNNSTTVLTNTAVDKKLYAGDKLFVNGAKNEIVSSTNNYGTNTINDATIIGNSNTYDINNNGGRKLVRLNDGTLFSCTRNSTHIYIYKSVDNGATWGTFTAIGHTSVQDICLATDGVHLFVLENIENVAVHFLSFSGDSIITNVLVDTSQTTINRCSLIVNSGGTELHTCWISENSACHGYNVRYAKGIIASDGSVVWGMVEQVTTWDVSNYPDFILYPSITLDKNNIPCIFVSQIQNALTESTYQTGYAITLLKRDSTLTTGNSLVNSNWSYRGVYFNSSQSQVCPSAIYIPQSINGLANGRIWVTWYGYDSIDTGYGNIKVSYSDDLGATWSAPQKLTSGNIYHQCNPSITANKNNEIFIVWQGFDSTISTSNYNIRKIKYSDGTWGSITNVTINTTESAQFPNTLFDNTFTLDFSEPLFIYQNMMPFKIGFYGTWIAWLGYNLIMTNPVTLADGDKVTIVDIEAKQTNVDIPLVNIDSEKFVYKADNLDTTIADLLISAVGTRLNGLEYAIG</sequence>
<dbReference type="EMBL" id="MZGV01000056">
    <property type="protein sequence ID" value="OPJ58430.1"/>
    <property type="molecule type" value="Genomic_DNA"/>
</dbReference>
<protein>
    <submittedName>
        <fullName evidence="1">BNR/Asp-box repeat protein</fullName>
    </submittedName>
</protein>
<keyword evidence="2" id="KW-1185">Reference proteome</keyword>
<dbReference type="SUPFAM" id="SSF50939">
    <property type="entry name" value="Sialidases"/>
    <property type="match status" value="3"/>
</dbReference>
<reference evidence="1 2" key="1">
    <citation type="submission" date="2017-03" db="EMBL/GenBank/DDBJ databases">
        <title>Genome sequence of Clostridium oryzae DSM 28571.</title>
        <authorList>
            <person name="Poehlein A."/>
            <person name="Daniel R."/>
        </authorList>
    </citation>
    <scope>NUCLEOTIDE SEQUENCE [LARGE SCALE GENOMIC DNA]</scope>
    <source>
        <strain evidence="1 2">DSM 28571</strain>
    </source>
</reference>
<dbReference type="Proteomes" id="UP000190080">
    <property type="component" value="Unassembled WGS sequence"/>
</dbReference>
<dbReference type="AlphaFoldDB" id="A0A1V4IF03"/>
<dbReference type="OrthoDB" id="1937933at2"/>
<dbReference type="Gene3D" id="2.120.10.10">
    <property type="match status" value="2"/>
</dbReference>
<dbReference type="CDD" id="cd15482">
    <property type="entry name" value="Sialidase_non-viral"/>
    <property type="match status" value="3"/>
</dbReference>
<gene>
    <name evidence="1" type="ORF">CLORY_35800</name>
</gene>
<dbReference type="PANTHER" id="PTHR38792">
    <property type="entry name" value="BNR/ASP-BOX REPEAT DOMAIN PROTEIN (AFU_ORTHOLOGUE AFUA_7G06430)-RELATED"/>
    <property type="match status" value="1"/>
</dbReference>
<dbReference type="PANTHER" id="PTHR38792:SF3">
    <property type="entry name" value="BNR_ASP-BOX REPEAT DOMAIN PROTEIN (AFU_ORTHOLOGUE AFUA_7G06430)-RELATED"/>
    <property type="match status" value="1"/>
</dbReference>
<accession>A0A1V4IF03</accession>
<proteinExistence type="predicted"/>
<dbReference type="InterPro" id="IPR036278">
    <property type="entry name" value="Sialidase_sf"/>
</dbReference>
<comment type="caution">
    <text evidence="1">The sequence shown here is derived from an EMBL/GenBank/DDBJ whole genome shotgun (WGS) entry which is preliminary data.</text>
</comment>